<gene>
    <name evidence="5 6 7" type="primary">LOC107415272</name>
</gene>
<evidence type="ECO:0000259" key="1">
    <source>
        <dbReference type="Pfam" id="PF00646"/>
    </source>
</evidence>
<evidence type="ECO:0000313" key="5">
    <source>
        <dbReference type="RefSeq" id="XP_015879057.1"/>
    </source>
</evidence>
<dbReference type="Pfam" id="PF08387">
    <property type="entry name" value="FBD"/>
    <property type="match status" value="1"/>
</dbReference>
<dbReference type="RefSeq" id="XP_015879058.1">
    <property type="nucleotide sequence ID" value="XM_016023572.2"/>
</dbReference>
<dbReference type="GeneID" id="107415272"/>
<evidence type="ECO:0000313" key="7">
    <source>
        <dbReference type="RefSeq" id="XP_015879059.1"/>
    </source>
</evidence>
<dbReference type="InterPro" id="IPR036047">
    <property type="entry name" value="F-box-like_dom_sf"/>
</dbReference>
<evidence type="ECO:0000259" key="3">
    <source>
        <dbReference type="Pfam" id="PF24758"/>
    </source>
</evidence>
<dbReference type="RefSeq" id="XP_015879059.1">
    <property type="nucleotide sequence ID" value="XM_016023573.2"/>
</dbReference>
<proteinExistence type="predicted"/>
<reference evidence="5 6" key="1">
    <citation type="submission" date="2025-04" db="UniProtKB">
        <authorList>
            <consortium name="RefSeq"/>
        </authorList>
    </citation>
    <scope>IDENTIFICATION</scope>
    <source>
        <tissue evidence="5 6">In vitro plantlets</tissue>
    </source>
</reference>
<accession>A0A6P3ZKF9</accession>
<dbReference type="InterPro" id="IPR055411">
    <property type="entry name" value="LRR_FXL15/At3g58940/PEG3-like"/>
</dbReference>
<protein>
    <submittedName>
        <fullName evidence="5 6">F-box/LRR-repeat protein At5g02910-like</fullName>
    </submittedName>
</protein>
<dbReference type="Pfam" id="PF00646">
    <property type="entry name" value="F-box"/>
    <property type="match status" value="1"/>
</dbReference>
<organism evidence="4 6">
    <name type="scientific">Ziziphus jujuba</name>
    <name type="common">Chinese jujube</name>
    <name type="synonym">Ziziphus sativa</name>
    <dbReference type="NCBI Taxonomy" id="326968"/>
    <lineage>
        <taxon>Eukaryota</taxon>
        <taxon>Viridiplantae</taxon>
        <taxon>Streptophyta</taxon>
        <taxon>Embryophyta</taxon>
        <taxon>Tracheophyta</taxon>
        <taxon>Spermatophyta</taxon>
        <taxon>Magnoliopsida</taxon>
        <taxon>eudicotyledons</taxon>
        <taxon>Gunneridae</taxon>
        <taxon>Pentapetalae</taxon>
        <taxon>rosids</taxon>
        <taxon>fabids</taxon>
        <taxon>Rosales</taxon>
        <taxon>Rhamnaceae</taxon>
        <taxon>Paliureae</taxon>
        <taxon>Ziziphus</taxon>
    </lineage>
</organism>
<dbReference type="CDD" id="cd22160">
    <property type="entry name" value="F-box_AtFBL13-like"/>
    <property type="match status" value="1"/>
</dbReference>
<evidence type="ECO:0000259" key="2">
    <source>
        <dbReference type="Pfam" id="PF08387"/>
    </source>
</evidence>
<dbReference type="InterPro" id="IPR032675">
    <property type="entry name" value="LRR_dom_sf"/>
</dbReference>
<feature type="domain" description="F-box/LRR-repeat protein 15/At3g58940/PEG3-like LRR" evidence="3">
    <location>
        <begin position="171"/>
        <end position="304"/>
    </location>
</feature>
<dbReference type="InterPro" id="IPR001810">
    <property type="entry name" value="F-box_dom"/>
</dbReference>
<evidence type="ECO:0000313" key="4">
    <source>
        <dbReference type="Proteomes" id="UP001652623"/>
    </source>
</evidence>
<dbReference type="PANTHER" id="PTHR31900">
    <property type="entry name" value="F-BOX/RNI SUPERFAMILY PROTEIN-RELATED"/>
    <property type="match status" value="1"/>
</dbReference>
<dbReference type="Proteomes" id="UP001652623">
    <property type="component" value="Chromosome 11"/>
</dbReference>
<sequence>MDDTSASSVTQGSCYVRSIKAFKRKNKSNPKENRGGDDDEIISNRESKHQRILSLVNSEEDKLRMLNLINNEEDKLLSILDADLLLHVLSFLPTMEAIRTCILSKRWKSLWTCIPSLSFSLCGTPFKTVYEFVSFVDKTLTLNRCSKIFKFQLDFQGFCHGQKLYLDEEVLDRWTLFATKLEVEELSLLLYEFLEDCNLNYNYALPSHIFECSTLTKLYLSHCNIVPHPVITWTMLKSLSINKTKLSDDVIWKVMSGSPALEVLEIHRCIGLSRIDISSGSLRKLVIEENWIRNSINDDAINLAYGGLEIFAPNIKELEILGFFMRKCQLLDVSSLVEAHLVFQLANDTAAYYRDSQIMLRDLLSGVRLVKKLTLGSWCFQIVTKFLKVNCLHSPLSECKNLTLKVRIRARKLLGMATLLHNFPHLEALTIDVSSCFCTEDFFQPYIVEEEKIIPWASKDLEKILNSLVLHDLKIVKIVGSRMCNQRQILSLAEFLLRNSRVLEKMVFLVSKKVCYTASNKNGNCKWVSSGYDVEGLRKISHKLHSFPRSSPHVNIMVSW</sequence>
<dbReference type="InterPro" id="IPR006566">
    <property type="entry name" value="FBD"/>
</dbReference>
<evidence type="ECO:0000313" key="6">
    <source>
        <dbReference type="RefSeq" id="XP_015879058.1"/>
    </source>
</evidence>
<dbReference type="KEGG" id="zju:107415272"/>
<feature type="domain" description="FBD" evidence="2">
    <location>
        <begin position="470"/>
        <end position="508"/>
    </location>
</feature>
<dbReference type="PANTHER" id="PTHR31900:SF32">
    <property type="entry name" value="F-BOX_RNI_FBD-LIKE DOMAIN PROTEIN"/>
    <property type="match status" value="1"/>
</dbReference>
<dbReference type="Pfam" id="PF24758">
    <property type="entry name" value="LRR_At5g56370"/>
    <property type="match status" value="1"/>
</dbReference>
<dbReference type="InterPro" id="IPR053781">
    <property type="entry name" value="F-box_AtFBL13-like"/>
</dbReference>
<dbReference type="RefSeq" id="XP_015879057.1">
    <property type="nucleotide sequence ID" value="XM_016023571.2"/>
</dbReference>
<dbReference type="AlphaFoldDB" id="A0A6P3ZKF9"/>
<name>A0A6P3ZKF9_ZIZJJ</name>
<dbReference type="InterPro" id="IPR050232">
    <property type="entry name" value="FBL13/AtMIF1-like"/>
</dbReference>
<keyword evidence="4" id="KW-1185">Reference proteome</keyword>
<dbReference type="SUPFAM" id="SSF52058">
    <property type="entry name" value="L domain-like"/>
    <property type="match status" value="1"/>
</dbReference>
<dbReference type="Gene3D" id="3.80.10.10">
    <property type="entry name" value="Ribonuclease Inhibitor"/>
    <property type="match status" value="1"/>
</dbReference>
<dbReference type="SUPFAM" id="SSF81383">
    <property type="entry name" value="F-box domain"/>
    <property type="match status" value="1"/>
</dbReference>
<feature type="domain" description="F-box" evidence="1">
    <location>
        <begin position="77"/>
        <end position="112"/>
    </location>
</feature>